<sequence>MGNPIPDEADFTTNPTRTIQEIAAKLLQSQWTNCNLKAYSLAFEIEKVVRSGCNVDALSHLLGAHRLRFGAHGLKVKALVKWLSGEEEGEGEEAQATQATQATQETPPFVFGTMRCLLEPREQFRLHGLMLRNDSNEARDIRSVLDLSDGIHALAESSR</sequence>
<gene>
    <name evidence="1" type="ORF">ZT1A5_G5738</name>
</gene>
<name>A0A1Y6LIH3_ZYMTR</name>
<protein>
    <submittedName>
        <fullName evidence="1">Uncharacterized protein</fullName>
    </submittedName>
</protein>
<reference evidence="1 2" key="1">
    <citation type="submission" date="2016-10" db="EMBL/GenBank/DDBJ databases">
        <authorList>
            <person name="Varghese N."/>
        </authorList>
    </citation>
    <scope>NUCLEOTIDE SEQUENCE [LARGE SCALE GENOMIC DNA]</scope>
</reference>
<accession>A0A1Y6LIH3</accession>
<proteinExistence type="predicted"/>
<dbReference type="Proteomes" id="UP000215453">
    <property type="component" value="Chromosome 5"/>
</dbReference>
<dbReference type="AlphaFoldDB" id="A0A1Y6LIH3"/>
<evidence type="ECO:0000313" key="1">
    <source>
        <dbReference type="EMBL" id="SMY24297.1"/>
    </source>
</evidence>
<organism evidence="1 2">
    <name type="scientific">Zymoseptoria tritici ST99CH_1A5</name>
    <dbReference type="NCBI Taxonomy" id="1276529"/>
    <lineage>
        <taxon>Eukaryota</taxon>
        <taxon>Fungi</taxon>
        <taxon>Dikarya</taxon>
        <taxon>Ascomycota</taxon>
        <taxon>Pezizomycotina</taxon>
        <taxon>Dothideomycetes</taxon>
        <taxon>Dothideomycetidae</taxon>
        <taxon>Mycosphaerellales</taxon>
        <taxon>Mycosphaerellaceae</taxon>
        <taxon>Zymoseptoria</taxon>
    </lineage>
</organism>
<dbReference type="EMBL" id="LT882680">
    <property type="protein sequence ID" value="SMY24297.1"/>
    <property type="molecule type" value="Genomic_DNA"/>
</dbReference>
<evidence type="ECO:0000313" key="2">
    <source>
        <dbReference type="Proteomes" id="UP000215453"/>
    </source>
</evidence>